<reference evidence="4" key="1">
    <citation type="journal article" date="2019" name="Int. J. Syst. Evol. Microbiol.">
        <title>The Global Catalogue of Microorganisms (GCM) 10K type strain sequencing project: providing services to taxonomists for standard genome sequencing and annotation.</title>
        <authorList>
            <consortium name="The Broad Institute Genomics Platform"/>
            <consortium name="The Broad Institute Genome Sequencing Center for Infectious Disease"/>
            <person name="Wu L."/>
            <person name="Ma J."/>
        </authorList>
    </citation>
    <scope>NUCLEOTIDE SEQUENCE [LARGE SCALE GENOMIC DNA]</scope>
    <source>
        <strain evidence="4">KACC 12634</strain>
    </source>
</reference>
<sequence length="303" mass="32662">MKTVVITGGTSGIGEALARACLERGARVIAVAPDPAKGRRLLDAAARTGAGGRAEFIAADLSLVSENRRVIAAIGDVCDSLDALVLCARYFRSRRAVTAEGFEHHFALYYLSRYLLGYGLADLMDRAKAPVVVNVAGPGVGPPGVRWDDLELERGYDGWTAMSQGGRLNDLLGVSYAARREGRRTRYVLHFPGGTTTGFAGEFDAATEMQVDAMKQGAQPVEAAIAPILAVVDRPPRDPLSAFVIDQRIDLRHPTFDPGAASRLDALTRALLRDRMRTTLSGQPTKAPLRQANGRNIRPPRRC</sequence>
<dbReference type="EMBL" id="JBHSYS010000002">
    <property type="protein sequence ID" value="MFC6957622.1"/>
    <property type="molecule type" value="Genomic_DNA"/>
</dbReference>
<keyword evidence="1" id="KW-0560">Oxidoreductase</keyword>
<dbReference type="InterPro" id="IPR002347">
    <property type="entry name" value="SDR_fam"/>
</dbReference>
<dbReference type="Gene3D" id="3.40.50.720">
    <property type="entry name" value="NAD(P)-binding Rossmann-like Domain"/>
    <property type="match status" value="1"/>
</dbReference>
<keyword evidence="4" id="KW-1185">Reference proteome</keyword>
<evidence type="ECO:0000313" key="4">
    <source>
        <dbReference type="Proteomes" id="UP001596470"/>
    </source>
</evidence>
<organism evidence="3 4">
    <name type="scientific">Glycomyces mayteni</name>
    <dbReference type="NCBI Taxonomy" id="543887"/>
    <lineage>
        <taxon>Bacteria</taxon>
        <taxon>Bacillati</taxon>
        <taxon>Actinomycetota</taxon>
        <taxon>Actinomycetes</taxon>
        <taxon>Glycomycetales</taxon>
        <taxon>Glycomycetaceae</taxon>
        <taxon>Glycomyces</taxon>
    </lineage>
</organism>
<evidence type="ECO:0000313" key="3">
    <source>
        <dbReference type="EMBL" id="MFC6957622.1"/>
    </source>
</evidence>
<dbReference type="InterPro" id="IPR036291">
    <property type="entry name" value="NAD(P)-bd_dom_sf"/>
</dbReference>
<proteinExistence type="predicted"/>
<dbReference type="PANTHER" id="PTHR47534:SF3">
    <property type="entry name" value="ALCOHOL DEHYDROGENASE-LIKE C-TERMINAL DOMAIN-CONTAINING PROTEIN"/>
    <property type="match status" value="1"/>
</dbReference>
<dbReference type="SUPFAM" id="SSF51735">
    <property type="entry name" value="NAD(P)-binding Rossmann-fold domains"/>
    <property type="match status" value="1"/>
</dbReference>
<dbReference type="RefSeq" id="WP_382349518.1">
    <property type="nucleotide sequence ID" value="NZ_JBHMBP010000002.1"/>
</dbReference>
<dbReference type="PANTHER" id="PTHR47534">
    <property type="entry name" value="YALI0E05731P"/>
    <property type="match status" value="1"/>
</dbReference>
<accession>A0ABW2D5L5</accession>
<evidence type="ECO:0000256" key="1">
    <source>
        <dbReference type="ARBA" id="ARBA00023002"/>
    </source>
</evidence>
<comment type="caution">
    <text evidence="3">The sequence shown here is derived from an EMBL/GenBank/DDBJ whole genome shotgun (WGS) entry which is preliminary data.</text>
</comment>
<protein>
    <submittedName>
        <fullName evidence="3">SDR family NAD(P)-dependent oxidoreductase</fullName>
    </submittedName>
</protein>
<dbReference type="Proteomes" id="UP001596470">
    <property type="component" value="Unassembled WGS sequence"/>
</dbReference>
<dbReference type="InterPro" id="IPR052228">
    <property type="entry name" value="Sec_Metab_Biosynth_Oxidored"/>
</dbReference>
<dbReference type="Pfam" id="PF00106">
    <property type="entry name" value="adh_short"/>
    <property type="match status" value="1"/>
</dbReference>
<evidence type="ECO:0000256" key="2">
    <source>
        <dbReference type="SAM" id="MobiDB-lite"/>
    </source>
</evidence>
<feature type="region of interest" description="Disordered" evidence="2">
    <location>
        <begin position="279"/>
        <end position="303"/>
    </location>
</feature>
<name>A0ABW2D5L5_9ACTN</name>
<gene>
    <name evidence="3" type="ORF">ACFQS3_10500</name>
</gene>